<evidence type="ECO:0000259" key="17">
    <source>
        <dbReference type="PROSITE" id="PS50893"/>
    </source>
</evidence>
<keyword evidence="11 16" id="KW-0472">Membrane</keyword>
<dbReference type="SMART" id="SM00382">
    <property type="entry name" value="AAA"/>
    <property type="match status" value="2"/>
</dbReference>
<feature type="region of interest" description="Disordered" evidence="15">
    <location>
        <begin position="1"/>
        <end position="31"/>
    </location>
</feature>
<evidence type="ECO:0000256" key="10">
    <source>
        <dbReference type="ARBA" id="ARBA00022989"/>
    </source>
</evidence>
<comment type="catalytic activity">
    <reaction evidence="14">
        <text>ATP + H2O + (2R,4S)-2-methyl-2,3,3,4-tetrahydroxytetrahydrofuran-[AI-2-binding protein]Side 1 = ADP + phosphate + (2R,4S)-2-methyl-2,3,3,4-tetrahydroxytetrahydrofuranSide 2 + [AI-2-binding protein]Side 1.</text>
        <dbReference type="EC" id="7.6.2.13"/>
    </reaction>
</comment>
<dbReference type="InterPro" id="IPR017871">
    <property type="entry name" value="ABC_transporter-like_CS"/>
</dbReference>
<dbReference type="PROSITE" id="PS50893">
    <property type="entry name" value="ABC_TRANSPORTER_2"/>
    <property type="match status" value="2"/>
</dbReference>
<accession>A0ABW0GP97</accession>
<comment type="similarity">
    <text evidence="3">Belongs to the ABC transporter superfamily. AI-2 autoinducer porter (TC 3.A.1.2.8) family.</text>
</comment>
<keyword evidence="9 18" id="KW-0067">ATP-binding</keyword>
<feature type="transmembrane region" description="Helical" evidence="16">
    <location>
        <begin position="554"/>
        <end position="572"/>
    </location>
</feature>
<evidence type="ECO:0000256" key="9">
    <source>
        <dbReference type="ARBA" id="ARBA00022840"/>
    </source>
</evidence>
<evidence type="ECO:0000256" key="5">
    <source>
        <dbReference type="ARBA" id="ARBA00019459"/>
    </source>
</evidence>
<name>A0ABW0GP97_9MICO</name>
<dbReference type="InterPro" id="IPR027417">
    <property type="entry name" value="P-loop_NTPase"/>
</dbReference>
<dbReference type="CDD" id="cd03215">
    <property type="entry name" value="ABC_Carb_Monos_II"/>
    <property type="match status" value="1"/>
</dbReference>
<evidence type="ECO:0000256" key="7">
    <source>
        <dbReference type="ARBA" id="ARBA00022692"/>
    </source>
</evidence>
<dbReference type="PANTHER" id="PTHR43790:SF2">
    <property type="entry name" value="AUTOINDUCER 2 IMPORT ATP-BINDING PROTEIN LSRA"/>
    <property type="match status" value="1"/>
</dbReference>
<keyword evidence="8" id="KW-0547">Nucleotide-binding</keyword>
<feature type="domain" description="ABC transporter" evidence="17">
    <location>
        <begin position="42"/>
        <end position="276"/>
    </location>
</feature>
<dbReference type="EC" id="7.6.2.13" evidence="13"/>
<feature type="transmembrane region" description="Helical" evidence="16">
    <location>
        <begin position="604"/>
        <end position="628"/>
    </location>
</feature>
<dbReference type="Pfam" id="PF02653">
    <property type="entry name" value="BPD_transp_2"/>
    <property type="match status" value="1"/>
</dbReference>
<dbReference type="CDD" id="cd06579">
    <property type="entry name" value="TM_PBP1_transp_AraH_like"/>
    <property type="match status" value="1"/>
</dbReference>
<gene>
    <name evidence="18" type="ORF">ACFPJ6_12205</name>
</gene>
<dbReference type="EMBL" id="JBHSLD010000009">
    <property type="protein sequence ID" value="MFC5381557.1"/>
    <property type="molecule type" value="Genomic_DNA"/>
</dbReference>
<evidence type="ECO:0000256" key="13">
    <source>
        <dbReference type="ARBA" id="ARBA00023798"/>
    </source>
</evidence>
<evidence type="ECO:0000256" key="12">
    <source>
        <dbReference type="ARBA" id="ARBA00023747"/>
    </source>
</evidence>
<sequence>MVPEQAPAAPRTTGGAATVPGPVTDLRADGAHDTAGARVPVLRLTDIHKRFGGVVALGGVSLDVLPGEVHALLGENGAGKSTLMGVASGTLRPDEGTIVVGGQDVEHLTPVTAGQLGIAIVHQHPAVLPDLTVAENLRVALGRARLREEGAEPRRTMRALLDDVGCEAHLDDRVGNLTVAQKHLLELAKALAQRPRVLILDEPTAPLGSDSVDLLFDRVRAAAATGTAVVYITHRLAEVRLLADRVTVLRDGRLRGTAATVDVSDDELLALIVGRTLESTFPPKRPDAADAPLVLEVDGLTGEGFTDVSLQVRRGQVLGIAGVVGNGQSELLRALAGLAASHGAVRLGDEARHGRQLLRDASYLPADRHREGLMMSMSVRENAAVAALRRFTRGPFLSRRRELDAVSGEMRALAVKAPHPDTPVTSLSGGNQQKVVLARALLAEPRLVLADEPTQGVDVGARAEIYSILRRVADQGVPVVVASSDAKELEGLCDVVVVMSRGHVVERLEGEELTEERMVRAAVESTTHRRTTDVERPATATRTAGIRRALEGDYAPVVALAVVILGLGAFILSQNDRYLLPFNVTSVLMLVTALGFISLGQTVALLTGGIDLSVGPLAGFLVVVASFFVNDGAALPVLLAGFLLMLVAAGATGAVNGSLVRFAHFTPVAATLVAYIALQGLSFTLRASPGGIISRQVTDALLTTVGPIPVVFVVLVAVTLVLERLLRASGWGLRLRAVGSHEEAARRLGVKVNPTVVAAYVLVSVLVFCGAVLLLAQLGIGDPAQGVGYTLTSITAVVLGGTSLLGGRGTFVGTLLGAFLVVQLLNATTFLGLDQEWQYLFQGALIVVAAVVYSRLRGTRAAGV</sequence>
<dbReference type="SUPFAM" id="SSF52540">
    <property type="entry name" value="P-loop containing nucleoside triphosphate hydrolases"/>
    <property type="match status" value="2"/>
</dbReference>
<organism evidence="18 19">
    <name type="scientific">Aquipuribacter nitratireducens</name>
    <dbReference type="NCBI Taxonomy" id="650104"/>
    <lineage>
        <taxon>Bacteria</taxon>
        <taxon>Bacillati</taxon>
        <taxon>Actinomycetota</taxon>
        <taxon>Actinomycetes</taxon>
        <taxon>Micrococcales</taxon>
        <taxon>Intrasporangiaceae</taxon>
        <taxon>Aquipuribacter</taxon>
    </lineage>
</organism>
<comment type="caution">
    <text evidence="18">The sequence shown here is derived from an EMBL/GenBank/DDBJ whole genome shotgun (WGS) entry which is preliminary data.</text>
</comment>
<evidence type="ECO:0000256" key="1">
    <source>
        <dbReference type="ARBA" id="ARBA00004417"/>
    </source>
</evidence>
<comment type="subcellular location">
    <subcellularLocation>
        <location evidence="1">Cell inner membrane</location>
        <topology evidence="1">Peripheral membrane protein</topology>
    </subcellularLocation>
    <subcellularLocation>
        <location evidence="2">Cell membrane</location>
        <topology evidence="2">Multi-pass membrane protein</topology>
    </subcellularLocation>
</comment>
<feature type="transmembrane region" description="Helical" evidence="16">
    <location>
        <begin position="634"/>
        <end position="655"/>
    </location>
</feature>
<evidence type="ECO:0000256" key="3">
    <source>
        <dbReference type="ARBA" id="ARBA00009404"/>
    </source>
</evidence>
<feature type="transmembrane region" description="Helical" evidence="16">
    <location>
        <begin position="578"/>
        <end position="597"/>
    </location>
</feature>
<evidence type="ECO:0000256" key="11">
    <source>
        <dbReference type="ARBA" id="ARBA00023136"/>
    </source>
</evidence>
<feature type="transmembrane region" description="Helical" evidence="16">
    <location>
        <begin position="786"/>
        <end position="805"/>
    </location>
</feature>
<keyword evidence="10 16" id="KW-1133">Transmembrane helix</keyword>
<evidence type="ECO:0000256" key="6">
    <source>
        <dbReference type="ARBA" id="ARBA00022475"/>
    </source>
</evidence>
<evidence type="ECO:0000256" key="8">
    <source>
        <dbReference type="ARBA" id="ARBA00022741"/>
    </source>
</evidence>
<evidence type="ECO:0000313" key="19">
    <source>
        <dbReference type="Proteomes" id="UP001596122"/>
    </source>
</evidence>
<dbReference type="InterPro" id="IPR050107">
    <property type="entry name" value="ABC_carbohydrate_import_ATPase"/>
</dbReference>
<keyword evidence="19" id="KW-1185">Reference proteome</keyword>
<dbReference type="PROSITE" id="PS00211">
    <property type="entry name" value="ABC_TRANSPORTER_1"/>
    <property type="match status" value="1"/>
</dbReference>
<evidence type="ECO:0000256" key="15">
    <source>
        <dbReference type="SAM" id="MobiDB-lite"/>
    </source>
</evidence>
<evidence type="ECO:0000256" key="2">
    <source>
        <dbReference type="ARBA" id="ARBA00004651"/>
    </source>
</evidence>
<dbReference type="Gene3D" id="3.40.50.300">
    <property type="entry name" value="P-loop containing nucleotide triphosphate hydrolases"/>
    <property type="match status" value="2"/>
</dbReference>
<keyword evidence="6" id="KW-1003">Cell membrane</keyword>
<evidence type="ECO:0000313" key="18">
    <source>
        <dbReference type="EMBL" id="MFC5381557.1"/>
    </source>
</evidence>
<evidence type="ECO:0000256" key="4">
    <source>
        <dbReference type="ARBA" id="ARBA00011262"/>
    </source>
</evidence>
<dbReference type="CDD" id="cd03216">
    <property type="entry name" value="ABC_Carb_Monos_I"/>
    <property type="match status" value="1"/>
</dbReference>
<comment type="function">
    <text evidence="12">Part of the ABC transporter complex LsrABCD involved in autoinducer 2 (AI-2) import. Responsible for energy coupling to the transport system.</text>
</comment>
<dbReference type="RefSeq" id="WP_340269467.1">
    <property type="nucleotide sequence ID" value="NZ_JBBEOG010000004.1"/>
</dbReference>
<feature type="transmembrane region" description="Helical" evidence="16">
    <location>
        <begin position="839"/>
        <end position="856"/>
    </location>
</feature>
<dbReference type="InterPro" id="IPR003593">
    <property type="entry name" value="AAA+_ATPase"/>
</dbReference>
<dbReference type="InterPro" id="IPR001851">
    <property type="entry name" value="ABC_transp_permease"/>
</dbReference>
<dbReference type="GO" id="GO:0005524">
    <property type="term" value="F:ATP binding"/>
    <property type="evidence" value="ECO:0007669"/>
    <property type="project" value="UniProtKB-KW"/>
</dbReference>
<dbReference type="PANTHER" id="PTHR43790">
    <property type="entry name" value="CARBOHYDRATE TRANSPORT ATP-BINDING PROTEIN MG119-RELATED"/>
    <property type="match status" value="1"/>
</dbReference>
<feature type="transmembrane region" description="Helical" evidence="16">
    <location>
        <begin position="812"/>
        <end position="833"/>
    </location>
</feature>
<evidence type="ECO:0000256" key="14">
    <source>
        <dbReference type="ARBA" id="ARBA00034076"/>
    </source>
</evidence>
<evidence type="ECO:0000256" key="16">
    <source>
        <dbReference type="SAM" id="Phobius"/>
    </source>
</evidence>
<feature type="domain" description="ABC transporter" evidence="17">
    <location>
        <begin position="289"/>
        <end position="526"/>
    </location>
</feature>
<keyword evidence="7 16" id="KW-0812">Transmembrane</keyword>
<feature type="transmembrane region" description="Helical" evidence="16">
    <location>
        <begin position="756"/>
        <end position="780"/>
    </location>
</feature>
<dbReference type="InterPro" id="IPR003439">
    <property type="entry name" value="ABC_transporter-like_ATP-bd"/>
</dbReference>
<protein>
    <recommendedName>
        <fullName evidence="5">Autoinducer 2 import ATP-binding protein LsrA</fullName>
        <ecNumber evidence="13">7.6.2.13</ecNumber>
    </recommendedName>
</protein>
<feature type="transmembrane region" description="Helical" evidence="16">
    <location>
        <begin position="705"/>
        <end position="726"/>
    </location>
</feature>
<proteinExistence type="inferred from homology"/>
<reference evidence="19" key="1">
    <citation type="journal article" date="2019" name="Int. J. Syst. Evol. Microbiol.">
        <title>The Global Catalogue of Microorganisms (GCM) 10K type strain sequencing project: providing services to taxonomists for standard genome sequencing and annotation.</title>
        <authorList>
            <consortium name="The Broad Institute Genomics Platform"/>
            <consortium name="The Broad Institute Genome Sequencing Center for Infectious Disease"/>
            <person name="Wu L."/>
            <person name="Ma J."/>
        </authorList>
    </citation>
    <scope>NUCLEOTIDE SEQUENCE [LARGE SCALE GENOMIC DNA]</scope>
    <source>
        <strain evidence="19">CCUG 43114</strain>
    </source>
</reference>
<feature type="compositionally biased region" description="Low complexity" evidence="15">
    <location>
        <begin position="1"/>
        <end position="24"/>
    </location>
</feature>
<comment type="subunit">
    <text evidence="4">The complex is composed of two ATP-binding proteins (LsrA), two transmembrane proteins (LsrC and LsrD) and a solute-binding protein (LsrB).</text>
</comment>
<dbReference type="Pfam" id="PF00005">
    <property type="entry name" value="ABC_tran"/>
    <property type="match status" value="2"/>
</dbReference>
<dbReference type="Proteomes" id="UP001596122">
    <property type="component" value="Unassembled WGS sequence"/>
</dbReference>